<dbReference type="InterPro" id="IPR006501">
    <property type="entry name" value="Pectinesterase_inhib_dom"/>
</dbReference>
<evidence type="ECO:0000259" key="5">
    <source>
        <dbReference type="SMART" id="SM00856"/>
    </source>
</evidence>
<feature type="domain" description="Pectinesterase inhibitor" evidence="5">
    <location>
        <begin position="21"/>
        <end position="169"/>
    </location>
</feature>
<dbReference type="Gene3D" id="1.20.140.40">
    <property type="entry name" value="Invertase/pectin methylesterase inhibitor family protein"/>
    <property type="match status" value="1"/>
</dbReference>
<dbReference type="PANTHER" id="PTHR35357:SF8">
    <property type="entry name" value="OS01G0111000 PROTEIN"/>
    <property type="match status" value="1"/>
</dbReference>
<dbReference type="GO" id="GO:0004857">
    <property type="term" value="F:enzyme inhibitor activity"/>
    <property type="evidence" value="ECO:0007669"/>
    <property type="project" value="InterPro"/>
</dbReference>
<dbReference type="AlphaFoldDB" id="A0A7J7MJJ9"/>
<dbReference type="Proteomes" id="UP000541444">
    <property type="component" value="Unassembled WGS sequence"/>
</dbReference>
<feature type="chain" id="PRO_5029626166" description="Pectinesterase inhibitor domain-containing protein" evidence="4">
    <location>
        <begin position="22"/>
        <end position="175"/>
    </location>
</feature>
<dbReference type="SMART" id="SM00856">
    <property type="entry name" value="PMEI"/>
    <property type="match status" value="1"/>
</dbReference>
<dbReference type="OrthoDB" id="773291at2759"/>
<evidence type="ECO:0000256" key="4">
    <source>
        <dbReference type="SAM" id="SignalP"/>
    </source>
</evidence>
<dbReference type="SUPFAM" id="SSF101148">
    <property type="entry name" value="Plant invertase/pectin methylesterase inhibitor"/>
    <property type="match status" value="1"/>
</dbReference>
<keyword evidence="2" id="KW-1015">Disulfide bond</keyword>
<name>A0A7J7MJJ9_9MAGN</name>
<gene>
    <name evidence="6" type="ORF">GIB67_018335</name>
</gene>
<organism evidence="6 7">
    <name type="scientific">Kingdonia uniflora</name>
    <dbReference type="NCBI Taxonomy" id="39325"/>
    <lineage>
        <taxon>Eukaryota</taxon>
        <taxon>Viridiplantae</taxon>
        <taxon>Streptophyta</taxon>
        <taxon>Embryophyta</taxon>
        <taxon>Tracheophyta</taxon>
        <taxon>Spermatophyta</taxon>
        <taxon>Magnoliopsida</taxon>
        <taxon>Ranunculales</taxon>
        <taxon>Circaeasteraceae</taxon>
        <taxon>Kingdonia</taxon>
    </lineage>
</organism>
<dbReference type="InterPro" id="IPR035513">
    <property type="entry name" value="Invertase/methylesterase_inhib"/>
</dbReference>
<evidence type="ECO:0000256" key="1">
    <source>
        <dbReference type="ARBA" id="ARBA00022729"/>
    </source>
</evidence>
<accession>A0A7J7MJJ9</accession>
<evidence type="ECO:0000313" key="7">
    <source>
        <dbReference type="Proteomes" id="UP000541444"/>
    </source>
</evidence>
<dbReference type="Pfam" id="PF04043">
    <property type="entry name" value="PMEI"/>
    <property type="match status" value="1"/>
</dbReference>
<dbReference type="CDD" id="cd14859">
    <property type="entry name" value="PMEI_like"/>
    <property type="match status" value="1"/>
</dbReference>
<reference evidence="6 7" key="1">
    <citation type="journal article" date="2020" name="IScience">
        <title>Genome Sequencing of the Endangered Kingdonia uniflora (Circaeasteraceae, Ranunculales) Reveals Potential Mechanisms of Evolutionary Specialization.</title>
        <authorList>
            <person name="Sun Y."/>
            <person name="Deng T."/>
            <person name="Zhang A."/>
            <person name="Moore M.J."/>
            <person name="Landis J.B."/>
            <person name="Lin N."/>
            <person name="Zhang H."/>
            <person name="Zhang X."/>
            <person name="Huang J."/>
            <person name="Zhang X."/>
            <person name="Sun H."/>
            <person name="Wang H."/>
        </authorList>
    </citation>
    <scope>NUCLEOTIDE SEQUENCE [LARGE SCALE GENOMIC DNA]</scope>
    <source>
        <strain evidence="6">TB1705</strain>
        <tissue evidence="6">Leaf</tissue>
    </source>
</reference>
<feature type="signal peptide" evidence="4">
    <location>
        <begin position="1"/>
        <end position="21"/>
    </location>
</feature>
<comment type="similarity">
    <text evidence="3">Belongs to the PMEI family.</text>
</comment>
<evidence type="ECO:0000256" key="3">
    <source>
        <dbReference type="ARBA" id="ARBA00038471"/>
    </source>
</evidence>
<dbReference type="EMBL" id="JACGCM010001448">
    <property type="protein sequence ID" value="KAF6154898.1"/>
    <property type="molecule type" value="Genomic_DNA"/>
</dbReference>
<dbReference type="NCBIfam" id="TIGR01614">
    <property type="entry name" value="PME_inhib"/>
    <property type="match status" value="1"/>
</dbReference>
<comment type="caution">
    <text evidence="6">The sequence shown here is derived from an EMBL/GenBank/DDBJ whole genome shotgun (WGS) entry which is preliminary data.</text>
</comment>
<evidence type="ECO:0000313" key="6">
    <source>
        <dbReference type="EMBL" id="KAF6154898.1"/>
    </source>
</evidence>
<evidence type="ECO:0000256" key="2">
    <source>
        <dbReference type="ARBA" id="ARBA00023157"/>
    </source>
</evidence>
<keyword evidence="7" id="KW-1185">Reference proteome</keyword>
<sequence>MGSLSFFFLLVLLHHSHFITANSDLIKKTCKNTNYYDLCLSSLKANASSSKADTRGLAVIMIGVGMANANGTYTYLSSQLLSETNDTIMKKVLKECAYKYSNANDALKDSLVELDLMSFDYASVQLSAAKDYPNACHNAFKRFPGLAYPKELASHEISLERICDVASSIVNVLVW</sequence>
<keyword evidence="1 4" id="KW-0732">Signal</keyword>
<proteinExistence type="inferred from homology"/>
<dbReference type="PANTHER" id="PTHR35357">
    <property type="entry name" value="OS02G0537100 PROTEIN"/>
    <property type="match status" value="1"/>
</dbReference>
<protein>
    <recommendedName>
        <fullName evidence="5">Pectinesterase inhibitor domain-containing protein</fullName>
    </recommendedName>
</protein>